<name>A0ABW0IEP4_9BACT</name>
<evidence type="ECO:0000256" key="1">
    <source>
        <dbReference type="SAM" id="SignalP"/>
    </source>
</evidence>
<evidence type="ECO:0000313" key="3">
    <source>
        <dbReference type="Proteomes" id="UP001596106"/>
    </source>
</evidence>
<proteinExistence type="predicted"/>
<feature type="signal peptide" evidence="1">
    <location>
        <begin position="1"/>
        <end position="20"/>
    </location>
</feature>
<gene>
    <name evidence="2" type="ORF">ACFPMF_16525</name>
</gene>
<evidence type="ECO:0008006" key="4">
    <source>
        <dbReference type="Google" id="ProtNLM"/>
    </source>
</evidence>
<accession>A0ABW0IEP4</accession>
<comment type="caution">
    <text evidence="2">The sequence shown here is derived from an EMBL/GenBank/DDBJ whole genome shotgun (WGS) entry which is preliminary data.</text>
</comment>
<dbReference type="Proteomes" id="UP001596106">
    <property type="component" value="Unassembled WGS sequence"/>
</dbReference>
<dbReference type="PROSITE" id="PS51257">
    <property type="entry name" value="PROKAR_LIPOPROTEIN"/>
    <property type="match status" value="1"/>
</dbReference>
<evidence type="ECO:0000313" key="2">
    <source>
        <dbReference type="EMBL" id="MFC5410927.1"/>
    </source>
</evidence>
<keyword evidence="1" id="KW-0732">Signal</keyword>
<dbReference type="RefSeq" id="WP_379847131.1">
    <property type="nucleotide sequence ID" value="NZ_JBHSMA010000004.1"/>
</dbReference>
<protein>
    <recommendedName>
        <fullName evidence="4">Lipoprotein</fullName>
    </recommendedName>
</protein>
<dbReference type="EMBL" id="JBHSMA010000004">
    <property type="protein sequence ID" value="MFC5410927.1"/>
    <property type="molecule type" value="Genomic_DNA"/>
</dbReference>
<reference evidence="3" key="1">
    <citation type="journal article" date="2019" name="Int. J. Syst. Evol. Microbiol.">
        <title>The Global Catalogue of Microorganisms (GCM) 10K type strain sequencing project: providing services to taxonomists for standard genome sequencing and annotation.</title>
        <authorList>
            <consortium name="The Broad Institute Genomics Platform"/>
            <consortium name="The Broad Institute Genome Sequencing Center for Infectious Disease"/>
            <person name="Wu L."/>
            <person name="Ma J."/>
        </authorList>
    </citation>
    <scope>NUCLEOTIDE SEQUENCE [LARGE SCALE GENOMIC DNA]</scope>
    <source>
        <strain evidence="3">CCUG 55250</strain>
    </source>
</reference>
<sequence length="43" mass="4573">MKKIGIVFGMALLVSLGSCARRACPAYDSQLQPKQPAPVEQVA</sequence>
<keyword evidence="3" id="KW-1185">Reference proteome</keyword>
<feature type="chain" id="PRO_5045810300" description="Lipoprotein" evidence="1">
    <location>
        <begin position="21"/>
        <end position="43"/>
    </location>
</feature>
<organism evidence="2 3">
    <name type="scientific">Larkinella bovis</name>
    <dbReference type="NCBI Taxonomy" id="683041"/>
    <lineage>
        <taxon>Bacteria</taxon>
        <taxon>Pseudomonadati</taxon>
        <taxon>Bacteroidota</taxon>
        <taxon>Cytophagia</taxon>
        <taxon>Cytophagales</taxon>
        <taxon>Spirosomataceae</taxon>
        <taxon>Larkinella</taxon>
    </lineage>
</organism>